<dbReference type="Proteomes" id="UP000064921">
    <property type="component" value="Chromosome"/>
</dbReference>
<dbReference type="STRING" id="121719.APZ00_22505"/>
<dbReference type="AlphaFoldDB" id="A0A0U3PQA3"/>
<proteinExistence type="predicted"/>
<reference evidence="1 2" key="1">
    <citation type="submission" date="2015-10" db="EMBL/GenBank/DDBJ databases">
        <title>The world's first case of liver abscess caused by Pannonibacter phragmitetus.</title>
        <authorList>
            <person name="Ming D."/>
            <person name="Wang M."/>
            <person name="Zhou Y."/>
            <person name="Jiang T."/>
            <person name="Hu S."/>
        </authorList>
    </citation>
    <scope>NUCLEOTIDE SEQUENCE [LARGE SCALE GENOMIC DNA]</scope>
    <source>
        <strain evidence="1 2">31801</strain>
    </source>
</reference>
<gene>
    <name evidence="1" type="ORF">APZ00_22505</name>
</gene>
<keyword evidence="2" id="KW-1185">Reference proteome</keyword>
<dbReference type="PROSITE" id="PS51257">
    <property type="entry name" value="PROKAR_LIPOPROTEIN"/>
    <property type="match status" value="1"/>
</dbReference>
<dbReference type="KEGG" id="pphr:APZ00_22505"/>
<evidence type="ECO:0000313" key="2">
    <source>
        <dbReference type="Proteomes" id="UP000064921"/>
    </source>
</evidence>
<organism evidence="1 2">
    <name type="scientific">Pannonibacter phragmitetus</name>
    <dbReference type="NCBI Taxonomy" id="121719"/>
    <lineage>
        <taxon>Bacteria</taxon>
        <taxon>Pseudomonadati</taxon>
        <taxon>Pseudomonadota</taxon>
        <taxon>Alphaproteobacteria</taxon>
        <taxon>Hyphomicrobiales</taxon>
        <taxon>Stappiaceae</taxon>
        <taxon>Pannonibacter</taxon>
    </lineage>
</organism>
<evidence type="ECO:0000313" key="1">
    <source>
        <dbReference type="EMBL" id="ALV29469.1"/>
    </source>
</evidence>
<sequence>MRVRRAFGEYGMRNLFLVGVMLALAGCAKSPESIAPAYVSPLAYKSYNCDVLTSEHARVTGALASASAQQEKARGNDIAGVILLGLPVSTLSGDNVAPQVAQLKGEKETLEKTMIEKSCKS</sequence>
<protein>
    <recommendedName>
        <fullName evidence="3">Lipoprotein</fullName>
    </recommendedName>
</protein>
<dbReference type="EMBL" id="CP013068">
    <property type="protein sequence ID" value="ALV29469.1"/>
    <property type="molecule type" value="Genomic_DNA"/>
</dbReference>
<evidence type="ECO:0008006" key="3">
    <source>
        <dbReference type="Google" id="ProtNLM"/>
    </source>
</evidence>
<name>A0A0U3PQA3_9HYPH</name>
<accession>A0A0U3PQA3</accession>